<dbReference type="AlphaFoldDB" id="A0A517VPG1"/>
<name>A0A517VPG1_9PLAN</name>
<dbReference type="Proteomes" id="UP000318704">
    <property type="component" value="Chromosome"/>
</dbReference>
<dbReference type="RefSeq" id="WP_144980294.1">
    <property type="nucleotide sequence ID" value="NZ_CP037920.1"/>
</dbReference>
<sequence length="306" mass="34213">MINERFIRLTWLVSCGIFLAGIMDSKPVCGSDLNLNDFRPTNPDYLADTVPLLKYSLALGGYAEPEVHEHDIAHVEVPEPLLFDLVRPLGARKGEVEINTLSIFPWAESNTQPENDDPFGPGPTTLDKKGIEWAPELEYAIVDNFAIEFEFPFENSSLEEYKLGLQWTIGTAFDNHYIHGIQMLVEPTVAWEQWNTTLLYLGGIRFNETWSVLFMIGGRMDLEGAQNSQTFERILNISLFADVAPNTKLGVETNGTSKLNGESSFIVVPQIHYDLTESLQVQSGLGLGTFSGGYEQSFIIRAIASW</sequence>
<evidence type="ECO:0000313" key="1">
    <source>
        <dbReference type="EMBL" id="QDT94863.1"/>
    </source>
</evidence>
<accession>A0A517VPG1</accession>
<dbReference type="EMBL" id="CP037920">
    <property type="protein sequence ID" value="QDT94863.1"/>
    <property type="molecule type" value="Genomic_DNA"/>
</dbReference>
<organism evidence="1 2">
    <name type="scientific">Gimesia aquarii</name>
    <dbReference type="NCBI Taxonomy" id="2527964"/>
    <lineage>
        <taxon>Bacteria</taxon>
        <taxon>Pseudomonadati</taxon>
        <taxon>Planctomycetota</taxon>
        <taxon>Planctomycetia</taxon>
        <taxon>Planctomycetales</taxon>
        <taxon>Planctomycetaceae</taxon>
        <taxon>Gimesia</taxon>
    </lineage>
</organism>
<evidence type="ECO:0008006" key="3">
    <source>
        <dbReference type="Google" id="ProtNLM"/>
    </source>
</evidence>
<protein>
    <recommendedName>
        <fullName evidence="3">MetA-pathway of phenol degradation</fullName>
    </recommendedName>
</protein>
<evidence type="ECO:0000313" key="2">
    <source>
        <dbReference type="Proteomes" id="UP000318704"/>
    </source>
</evidence>
<gene>
    <name evidence="1" type="ORF">V144x_02960</name>
</gene>
<dbReference type="KEGG" id="gaw:V144x_02960"/>
<reference evidence="1 2" key="1">
    <citation type="submission" date="2019-03" db="EMBL/GenBank/DDBJ databases">
        <title>Deep-cultivation of Planctomycetes and their phenomic and genomic characterization uncovers novel biology.</title>
        <authorList>
            <person name="Wiegand S."/>
            <person name="Jogler M."/>
            <person name="Boedeker C."/>
            <person name="Pinto D."/>
            <person name="Vollmers J."/>
            <person name="Rivas-Marin E."/>
            <person name="Kohn T."/>
            <person name="Peeters S.H."/>
            <person name="Heuer A."/>
            <person name="Rast P."/>
            <person name="Oberbeckmann S."/>
            <person name="Bunk B."/>
            <person name="Jeske O."/>
            <person name="Meyerdierks A."/>
            <person name="Storesund J.E."/>
            <person name="Kallscheuer N."/>
            <person name="Luecker S."/>
            <person name="Lage O.M."/>
            <person name="Pohl T."/>
            <person name="Merkel B.J."/>
            <person name="Hornburger P."/>
            <person name="Mueller R.-W."/>
            <person name="Bruemmer F."/>
            <person name="Labrenz M."/>
            <person name="Spormann A.M."/>
            <person name="Op den Camp H."/>
            <person name="Overmann J."/>
            <person name="Amann R."/>
            <person name="Jetten M.S.M."/>
            <person name="Mascher T."/>
            <person name="Medema M.H."/>
            <person name="Devos D.P."/>
            <person name="Kaster A.-K."/>
            <person name="Ovreas L."/>
            <person name="Rohde M."/>
            <person name="Galperin M.Y."/>
            <person name="Jogler C."/>
        </authorList>
    </citation>
    <scope>NUCLEOTIDE SEQUENCE [LARGE SCALE GENOMIC DNA]</scope>
    <source>
        <strain evidence="1 2">V144</strain>
    </source>
</reference>
<proteinExistence type="predicted"/>